<proteinExistence type="predicted"/>
<name>A0A0E9WEQ4_ANGAN</name>
<evidence type="ECO:0000313" key="1">
    <source>
        <dbReference type="EMBL" id="JAH88060.1"/>
    </source>
</evidence>
<dbReference type="EMBL" id="GBXM01020517">
    <property type="protein sequence ID" value="JAH88060.1"/>
    <property type="molecule type" value="Transcribed_RNA"/>
</dbReference>
<dbReference type="AlphaFoldDB" id="A0A0E9WEQ4"/>
<organism evidence="1">
    <name type="scientific">Anguilla anguilla</name>
    <name type="common">European freshwater eel</name>
    <name type="synonym">Muraena anguilla</name>
    <dbReference type="NCBI Taxonomy" id="7936"/>
    <lineage>
        <taxon>Eukaryota</taxon>
        <taxon>Metazoa</taxon>
        <taxon>Chordata</taxon>
        <taxon>Craniata</taxon>
        <taxon>Vertebrata</taxon>
        <taxon>Euteleostomi</taxon>
        <taxon>Actinopterygii</taxon>
        <taxon>Neopterygii</taxon>
        <taxon>Teleostei</taxon>
        <taxon>Anguilliformes</taxon>
        <taxon>Anguillidae</taxon>
        <taxon>Anguilla</taxon>
    </lineage>
</organism>
<sequence length="61" mass="7022">MGNFFISYFFFLLYFGGKMTENLESRMWLIILCPCLTEISSNCLLSCLVLGLLPLINYSEV</sequence>
<protein>
    <submittedName>
        <fullName evidence="1">Uncharacterized protein</fullName>
    </submittedName>
</protein>
<reference evidence="1" key="2">
    <citation type="journal article" date="2015" name="Fish Shellfish Immunol.">
        <title>Early steps in the European eel (Anguilla anguilla)-Vibrio vulnificus interaction in the gills: Role of the RtxA13 toxin.</title>
        <authorList>
            <person name="Callol A."/>
            <person name="Pajuelo D."/>
            <person name="Ebbesson L."/>
            <person name="Teles M."/>
            <person name="MacKenzie S."/>
            <person name="Amaro C."/>
        </authorList>
    </citation>
    <scope>NUCLEOTIDE SEQUENCE</scope>
</reference>
<reference evidence="1" key="1">
    <citation type="submission" date="2014-11" db="EMBL/GenBank/DDBJ databases">
        <authorList>
            <person name="Amaro Gonzalez C."/>
        </authorList>
    </citation>
    <scope>NUCLEOTIDE SEQUENCE</scope>
</reference>
<accession>A0A0E9WEQ4</accession>